<dbReference type="InterPro" id="IPR008920">
    <property type="entry name" value="TF_FadR/GntR_C"/>
</dbReference>
<dbReference type="Gene3D" id="1.20.120.530">
    <property type="entry name" value="GntR ligand-binding domain-like"/>
    <property type="match status" value="1"/>
</dbReference>
<name>A0A9D1R4M7_9FIRM</name>
<dbReference type="InterPro" id="IPR011711">
    <property type="entry name" value="GntR_C"/>
</dbReference>
<organism evidence="5 6">
    <name type="scientific">Candidatus Acetatifactor stercoripullorum</name>
    <dbReference type="NCBI Taxonomy" id="2838414"/>
    <lineage>
        <taxon>Bacteria</taxon>
        <taxon>Bacillati</taxon>
        <taxon>Bacillota</taxon>
        <taxon>Clostridia</taxon>
        <taxon>Lachnospirales</taxon>
        <taxon>Lachnospiraceae</taxon>
        <taxon>Acetatifactor</taxon>
    </lineage>
</organism>
<reference evidence="5" key="2">
    <citation type="submission" date="2021-04" db="EMBL/GenBank/DDBJ databases">
        <authorList>
            <person name="Gilroy R."/>
        </authorList>
    </citation>
    <scope>NUCLEOTIDE SEQUENCE</scope>
    <source>
        <strain evidence="5">CHK195-6426</strain>
    </source>
</reference>
<dbReference type="GO" id="GO:0003677">
    <property type="term" value="F:DNA binding"/>
    <property type="evidence" value="ECO:0007669"/>
    <property type="project" value="UniProtKB-KW"/>
</dbReference>
<dbReference type="AlphaFoldDB" id="A0A9D1R4M7"/>
<evidence type="ECO:0000259" key="4">
    <source>
        <dbReference type="PROSITE" id="PS50949"/>
    </source>
</evidence>
<dbReference type="SUPFAM" id="SSF46785">
    <property type="entry name" value="Winged helix' DNA-binding domain"/>
    <property type="match status" value="1"/>
</dbReference>
<dbReference type="Proteomes" id="UP000824265">
    <property type="component" value="Unassembled WGS sequence"/>
</dbReference>
<dbReference type="InterPro" id="IPR036388">
    <property type="entry name" value="WH-like_DNA-bd_sf"/>
</dbReference>
<dbReference type="InterPro" id="IPR036390">
    <property type="entry name" value="WH_DNA-bd_sf"/>
</dbReference>
<keyword evidence="3" id="KW-0804">Transcription</keyword>
<protein>
    <submittedName>
        <fullName evidence="5">GntR family transcriptional regulator</fullName>
    </submittedName>
</protein>
<dbReference type="SMART" id="SM00345">
    <property type="entry name" value="HTH_GNTR"/>
    <property type="match status" value="1"/>
</dbReference>
<keyword evidence="2" id="KW-0238">DNA-binding</keyword>
<evidence type="ECO:0000313" key="5">
    <source>
        <dbReference type="EMBL" id="HIW80942.1"/>
    </source>
</evidence>
<sequence>MENMEKKSLIDVAYREIRDRILSFELTPGQAASDFAIAKQLQMSRTPVREAIMMLRRDGLIEPSGKGGVVAPINEEEIKDLYIAREAVECKALDILIENGLITDEFIGKLRKYNQEVERYTDENNIHLTFEPDGRLHRLIVEETGSRRLTEQMGFYALQNDRLRFLTLISNGRAKLVPGEHEALIRALEQRSVKKAIEAMRWHLHYTTNEYIAAIKHWPANEWIPVVKAIEAGRTEKRNEG</sequence>
<dbReference type="GO" id="GO:0003700">
    <property type="term" value="F:DNA-binding transcription factor activity"/>
    <property type="evidence" value="ECO:0007669"/>
    <property type="project" value="InterPro"/>
</dbReference>
<gene>
    <name evidence="5" type="ORF">H9742_05330</name>
</gene>
<dbReference type="PANTHER" id="PTHR43537">
    <property type="entry name" value="TRANSCRIPTIONAL REGULATOR, GNTR FAMILY"/>
    <property type="match status" value="1"/>
</dbReference>
<keyword evidence="1" id="KW-0805">Transcription regulation</keyword>
<reference evidence="5" key="1">
    <citation type="journal article" date="2021" name="PeerJ">
        <title>Extensive microbial diversity within the chicken gut microbiome revealed by metagenomics and culture.</title>
        <authorList>
            <person name="Gilroy R."/>
            <person name="Ravi A."/>
            <person name="Getino M."/>
            <person name="Pursley I."/>
            <person name="Horton D.L."/>
            <person name="Alikhan N.F."/>
            <person name="Baker D."/>
            <person name="Gharbi K."/>
            <person name="Hall N."/>
            <person name="Watson M."/>
            <person name="Adriaenssens E.M."/>
            <person name="Foster-Nyarko E."/>
            <person name="Jarju S."/>
            <person name="Secka A."/>
            <person name="Antonio M."/>
            <person name="Oren A."/>
            <person name="Chaudhuri R.R."/>
            <person name="La Ragione R."/>
            <person name="Hildebrand F."/>
            <person name="Pallen M.J."/>
        </authorList>
    </citation>
    <scope>NUCLEOTIDE SEQUENCE</scope>
    <source>
        <strain evidence="5">CHK195-6426</strain>
    </source>
</reference>
<dbReference type="Gene3D" id="1.10.10.10">
    <property type="entry name" value="Winged helix-like DNA-binding domain superfamily/Winged helix DNA-binding domain"/>
    <property type="match status" value="1"/>
</dbReference>
<evidence type="ECO:0000313" key="6">
    <source>
        <dbReference type="Proteomes" id="UP000824265"/>
    </source>
</evidence>
<dbReference type="Pfam" id="PF00392">
    <property type="entry name" value="GntR"/>
    <property type="match status" value="1"/>
</dbReference>
<dbReference type="SUPFAM" id="SSF48008">
    <property type="entry name" value="GntR ligand-binding domain-like"/>
    <property type="match status" value="1"/>
</dbReference>
<dbReference type="Pfam" id="PF07729">
    <property type="entry name" value="FCD"/>
    <property type="match status" value="1"/>
</dbReference>
<evidence type="ECO:0000256" key="3">
    <source>
        <dbReference type="ARBA" id="ARBA00023163"/>
    </source>
</evidence>
<dbReference type="EMBL" id="DXGH01000029">
    <property type="protein sequence ID" value="HIW80942.1"/>
    <property type="molecule type" value="Genomic_DNA"/>
</dbReference>
<evidence type="ECO:0000256" key="2">
    <source>
        <dbReference type="ARBA" id="ARBA00023125"/>
    </source>
</evidence>
<feature type="domain" description="HTH gntR-type" evidence="4">
    <location>
        <begin position="7"/>
        <end position="73"/>
    </location>
</feature>
<evidence type="ECO:0000256" key="1">
    <source>
        <dbReference type="ARBA" id="ARBA00023015"/>
    </source>
</evidence>
<dbReference type="InterPro" id="IPR000524">
    <property type="entry name" value="Tscrpt_reg_HTH_GntR"/>
</dbReference>
<dbReference type="SMART" id="SM00895">
    <property type="entry name" value="FCD"/>
    <property type="match status" value="1"/>
</dbReference>
<dbReference type="PROSITE" id="PS50949">
    <property type="entry name" value="HTH_GNTR"/>
    <property type="match status" value="1"/>
</dbReference>
<dbReference type="PANTHER" id="PTHR43537:SF5">
    <property type="entry name" value="UXU OPERON TRANSCRIPTIONAL REGULATOR"/>
    <property type="match status" value="1"/>
</dbReference>
<comment type="caution">
    <text evidence="5">The sequence shown here is derived from an EMBL/GenBank/DDBJ whole genome shotgun (WGS) entry which is preliminary data.</text>
</comment>
<accession>A0A9D1R4M7</accession>
<proteinExistence type="predicted"/>